<comment type="similarity">
    <text evidence="2 9">Belongs to the D-isomer specific 2-hydroxyacid dehydrogenase family.</text>
</comment>
<keyword evidence="5" id="KW-0520">NAD</keyword>
<dbReference type="Proteomes" id="UP000320390">
    <property type="component" value="Chromosome"/>
</dbReference>
<dbReference type="CDD" id="cd04901">
    <property type="entry name" value="ACT_3PGDH"/>
    <property type="match status" value="1"/>
</dbReference>
<dbReference type="InterPro" id="IPR029752">
    <property type="entry name" value="D-isomer_DH_CS1"/>
</dbReference>
<proteinExistence type="inferred from homology"/>
<dbReference type="InterPro" id="IPR045865">
    <property type="entry name" value="ACT-like_dom_sf"/>
</dbReference>
<dbReference type="GO" id="GO:0051287">
    <property type="term" value="F:NAD binding"/>
    <property type="evidence" value="ECO:0007669"/>
    <property type="project" value="InterPro"/>
</dbReference>
<organism evidence="13 14">
    <name type="scientific">Saltatorellus ferox</name>
    <dbReference type="NCBI Taxonomy" id="2528018"/>
    <lineage>
        <taxon>Bacteria</taxon>
        <taxon>Pseudomonadati</taxon>
        <taxon>Planctomycetota</taxon>
        <taxon>Planctomycetia</taxon>
        <taxon>Planctomycetia incertae sedis</taxon>
        <taxon>Saltatorellus</taxon>
    </lineage>
</organism>
<evidence type="ECO:0000259" key="10">
    <source>
        <dbReference type="Pfam" id="PF00389"/>
    </source>
</evidence>
<dbReference type="PROSITE" id="PS00670">
    <property type="entry name" value="D_2_HYDROXYACID_DH_2"/>
    <property type="match status" value="1"/>
</dbReference>
<comment type="pathway">
    <text evidence="6">Amino-acid biosynthesis.</text>
</comment>
<comment type="function">
    <text evidence="1">Catalyzes the reversible oxidation of 3-phospho-D-glycerate to 3-phosphonooxypyruvate, the first step of the phosphorylated L-serine biosynthesis pathway. Also catalyzes the reversible oxidation of 2-hydroxyglutarate to 2-oxoglutarate.</text>
</comment>
<dbReference type="NCBIfam" id="NF008759">
    <property type="entry name" value="PRK11790.1"/>
    <property type="match status" value="1"/>
</dbReference>
<evidence type="ECO:0000256" key="2">
    <source>
        <dbReference type="ARBA" id="ARBA00005854"/>
    </source>
</evidence>
<dbReference type="InterPro" id="IPR006140">
    <property type="entry name" value="D-isomer_DH_NAD-bd"/>
</dbReference>
<evidence type="ECO:0000256" key="8">
    <source>
        <dbReference type="ARBA" id="ARBA00048126"/>
    </source>
</evidence>
<evidence type="ECO:0000256" key="9">
    <source>
        <dbReference type="RuleBase" id="RU003719"/>
    </source>
</evidence>
<dbReference type="PANTHER" id="PTHR43761:SF1">
    <property type="entry name" value="D-ISOMER SPECIFIC 2-HYDROXYACID DEHYDROGENASE CATALYTIC DOMAIN-CONTAINING PROTEIN-RELATED"/>
    <property type="match status" value="1"/>
</dbReference>
<dbReference type="GO" id="GO:0004617">
    <property type="term" value="F:phosphoglycerate dehydrogenase activity"/>
    <property type="evidence" value="ECO:0007669"/>
    <property type="project" value="UniProtKB-ARBA"/>
</dbReference>
<evidence type="ECO:0000256" key="6">
    <source>
        <dbReference type="ARBA" id="ARBA00029440"/>
    </source>
</evidence>
<dbReference type="InterPro" id="IPR054480">
    <property type="entry name" value="AHAS_small-like_ACT"/>
</dbReference>
<keyword evidence="4 9" id="KW-0560">Oxidoreductase</keyword>
<dbReference type="PANTHER" id="PTHR43761">
    <property type="entry name" value="D-ISOMER SPECIFIC 2-HYDROXYACID DEHYDROGENASE FAMILY PROTEIN (AFU_ORTHOLOGUE AFUA_1G13630)"/>
    <property type="match status" value="1"/>
</dbReference>
<dbReference type="PROSITE" id="PS00065">
    <property type="entry name" value="D_2_HYDROXYACID_DH_1"/>
    <property type="match status" value="1"/>
</dbReference>
<dbReference type="InterPro" id="IPR029753">
    <property type="entry name" value="D-isomer_DH_CS"/>
</dbReference>
<reference evidence="13 14" key="1">
    <citation type="submission" date="2019-02" db="EMBL/GenBank/DDBJ databases">
        <title>Deep-cultivation of Planctomycetes and their phenomic and genomic characterization uncovers novel biology.</title>
        <authorList>
            <person name="Wiegand S."/>
            <person name="Jogler M."/>
            <person name="Boedeker C."/>
            <person name="Pinto D."/>
            <person name="Vollmers J."/>
            <person name="Rivas-Marin E."/>
            <person name="Kohn T."/>
            <person name="Peeters S.H."/>
            <person name="Heuer A."/>
            <person name="Rast P."/>
            <person name="Oberbeckmann S."/>
            <person name="Bunk B."/>
            <person name="Jeske O."/>
            <person name="Meyerdierks A."/>
            <person name="Storesund J.E."/>
            <person name="Kallscheuer N."/>
            <person name="Luecker S."/>
            <person name="Lage O.M."/>
            <person name="Pohl T."/>
            <person name="Merkel B.J."/>
            <person name="Hornburger P."/>
            <person name="Mueller R.-W."/>
            <person name="Bruemmer F."/>
            <person name="Labrenz M."/>
            <person name="Spormann A.M."/>
            <person name="Op den Camp H."/>
            <person name="Overmann J."/>
            <person name="Amann R."/>
            <person name="Jetten M.S.M."/>
            <person name="Mascher T."/>
            <person name="Medema M.H."/>
            <person name="Devos D.P."/>
            <person name="Kaster A.-K."/>
            <person name="Ovreas L."/>
            <person name="Rohde M."/>
            <person name="Galperin M.Y."/>
            <person name="Jogler C."/>
        </authorList>
    </citation>
    <scope>NUCLEOTIDE SEQUENCE [LARGE SCALE GENOMIC DNA]</scope>
    <source>
        <strain evidence="13 14">Poly30</strain>
    </source>
</reference>
<dbReference type="Pfam" id="PF02826">
    <property type="entry name" value="2-Hacid_dh_C"/>
    <property type="match status" value="1"/>
</dbReference>
<evidence type="ECO:0000256" key="1">
    <source>
        <dbReference type="ARBA" id="ARBA00003800"/>
    </source>
</evidence>
<sequence length="411" mass="44119">MLKTSFPRSEISVLLLEGIAPSAVDAFRDAGYERIDVRSGALTGGELIEAAREAHIIGIRSRTHLDAEVLKAARKLVAIGCFCIGTNQVDTAFARRRGVPVFNAPYSNTRSVAELVIAEAILLLRRIPEKHMACHRGDWIKSATGSHEARGKTIGIVGYGHIGTQVGVLAEMLGMRVLYHDIESKLSLGNVEASTGLNELLERADVVTLHVPATRETEGMMGAAEIARMRDGAVLINASRGNVVDLEALREALVSGRIAGAAVDVFPVEPEGNGARFESPLVGLDNALLTPHVGGSTEEAQNGIGREVAEKLLRYSDDGSTLSAVDFPEVTLPRLSSDTRLLHVHENRPGMLKAINETIGSSAANIDAQYLRTLDDVGYVVTDVAVEREAGLQLGEDLRKLPGTLRSRVLF</sequence>
<name>A0A518EYM5_9BACT</name>
<dbReference type="InterPro" id="IPR006139">
    <property type="entry name" value="D-isomer_2_OHA_DH_cat_dom"/>
</dbReference>
<dbReference type="CDD" id="cd12176">
    <property type="entry name" value="PGDH_3"/>
    <property type="match status" value="1"/>
</dbReference>
<dbReference type="InterPro" id="IPR036291">
    <property type="entry name" value="NAD(P)-bd_dom_sf"/>
</dbReference>
<dbReference type="RefSeq" id="WP_145203168.1">
    <property type="nucleotide sequence ID" value="NZ_CP036434.1"/>
</dbReference>
<evidence type="ECO:0000313" key="13">
    <source>
        <dbReference type="EMBL" id="QDV09195.1"/>
    </source>
</evidence>
<dbReference type="Gene3D" id="3.30.70.260">
    <property type="match status" value="1"/>
</dbReference>
<dbReference type="GO" id="GO:0047545">
    <property type="term" value="F:(S)-2-hydroxyglutarate dehydrogenase activity"/>
    <property type="evidence" value="ECO:0007669"/>
    <property type="project" value="UniProtKB-ARBA"/>
</dbReference>
<evidence type="ECO:0000259" key="11">
    <source>
        <dbReference type="Pfam" id="PF02826"/>
    </source>
</evidence>
<dbReference type="Gene3D" id="3.40.50.720">
    <property type="entry name" value="NAD(P)-binding Rossmann-like Domain"/>
    <property type="match status" value="2"/>
</dbReference>
<accession>A0A518EYM5</accession>
<dbReference type="InterPro" id="IPR050418">
    <property type="entry name" value="D-iso_2-hydroxyacid_DH_PdxB"/>
</dbReference>
<gene>
    <name evidence="13" type="primary">serA</name>
    <name evidence="13" type="ORF">Poly30_47520</name>
</gene>
<dbReference type="AlphaFoldDB" id="A0A518EYM5"/>
<comment type="catalytic activity">
    <reaction evidence="8">
        <text>(R)-2-hydroxyglutarate + NAD(+) = 2-oxoglutarate + NADH + H(+)</text>
        <dbReference type="Rhea" id="RHEA:49612"/>
        <dbReference type="ChEBI" id="CHEBI:15378"/>
        <dbReference type="ChEBI" id="CHEBI:15801"/>
        <dbReference type="ChEBI" id="CHEBI:16810"/>
        <dbReference type="ChEBI" id="CHEBI:57540"/>
        <dbReference type="ChEBI" id="CHEBI:57945"/>
        <dbReference type="EC" id="1.1.1.399"/>
    </reaction>
</comment>
<dbReference type="OrthoDB" id="277029at2"/>
<dbReference type="PROSITE" id="PS00671">
    <property type="entry name" value="D_2_HYDROXYACID_DH_3"/>
    <property type="match status" value="1"/>
</dbReference>
<dbReference type="SUPFAM" id="SSF55021">
    <property type="entry name" value="ACT-like"/>
    <property type="match status" value="1"/>
</dbReference>
<evidence type="ECO:0000313" key="14">
    <source>
        <dbReference type="Proteomes" id="UP000320390"/>
    </source>
</evidence>
<feature type="domain" description="D-isomer specific 2-hydroxyacid dehydrogenase catalytic" evidence="10">
    <location>
        <begin position="13"/>
        <end position="325"/>
    </location>
</feature>
<keyword evidence="14" id="KW-1185">Reference proteome</keyword>
<dbReference type="Pfam" id="PF00389">
    <property type="entry name" value="2-Hacid_dh"/>
    <property type="match status" value="1"/>
</dbReference>
<dbReference type="SUPFAM" id="SSF52283">
    <property type="entry name" value="Formate/glycerate dehydrogenase catalytic domain-like"/>
    <property type="match status" value="1"/>
</dbReference>
<dbReference type="Pfam" id="PF22629">
    <property type="entry name" value="ACT_AHAS_ss"/>
    <property type="match status" value="1"/>
</dbReference>
<dbReference type="FunFam" id="3.40.50.720:FF:000041">
    <property type="entry name" value="D-3-phosphoglycerate dehydrogenase"/>
    <property type="match status" value="1"/>
</dbReference>
<evidence type="ECO:0000256" key="5">
    <source>
        <dbReference type="ARBA" id="ARBA00023027"/>
    </source>
</evidence>
<dbReference type="EC" id="1.1.1.399" evidence="3"/>
<dbReference type="EMBL" id="CP036434">
    <property type="protein sequence ID" value="QDV09195.1"/>
    <property type="molecule type" value="Genomic_DNA"/>
</dbReference>
<evidence type="ECO:0000256" key="7">
    <source>
        <dbReference type="ARBA" id="ARBA00030455"/>
    </source>
</evidence>
<protein>
    <recommendedName>
        <fullName evidence="7">2-oxoglutarate reductase</fullName>
        <ecNumber evidence="3">1.1.1.399</ecNumber>
    </recommendedName>
    <alternativeName>
        <fullName evidence="7">2-oxoglutarate reductase</fullName>
    </alternativeName>
</protein>
<feature type="domain" description="Acetolactate synthase small subunit-like ACT" evidence="12">
    <location>
        <begin position="341"/>
        <end position="406"/>
    </location>
</feature>
<evidence type="ECO:0000259" key="12">
    <source>
        <dbReference type="Pfam" id="PF22629"/>
    </source>
</evidence>
<dbReference type="GO" id="GO:0006564">
    <property type="term" value="P:L-serine biosynthetic process"/>
    <property type="evidence" value="ECO:0007669"/>
    <property type="project" value="UniProtKB-ARBA"/>
</dbReference>
<dbReference type="SUPFAM" id="SSF51735">
    <property type="entry name" value="NAD(P)-binding Rossmann-fold domains"/>
    <property type="match status" value="1"/>
</dbReference>
<feature type="domain" description="D-isomer specific 2-hydroxyacid dehydrogenase NAD-binding" evidence="11">
    <location>
        <begin position="120"/>
        <end position="294"/>
    </location>
</feature>
<evidence type="ECO:0000256" key="4">
    <source>
        <dbReference type="ARBA" id="ARBA00023002"/>
    </source>
</evidence>
<evidence type="ECO:0000256" key="3">
    <source>
        <dbReference type="ARBA" id="ARBA00013001"/>
    </source>
</evidence>